<gene>
    <name evidence="2" type="ORF">IV80_GL000053</name>
</gene>
<keyword evidence="1" id="KW-1133">Transmembrane helix</keyword>
<keyword evidence="1" id="KW-0472">Membrane</keyword>
<evidence type="ECO:0000313" key="2">
    <source>
        <dbReference type="EMBL" id="KRN67512.1"/>
    </source>
</evidence>
<dbReference type="PATRIC" id="fig|319652.3.peg.54"/>
<comment type="caution">
    <text evidence="2">The sequence shown here is derived from an EMBL/GenBank/DDBJ whole genome shotgun (WGS) entry which is preliminary data.</text>
</comment>
<evidence type="ECO:0000256" key="1">
    <source>
        <dbReference type="SAM" id="Phobius"/>
    </source>
</evidence>
<dbReference type="EMBL" id="JQBR01000001">
    <property type="protein sequence ID" value="KRN67512.1"/>
    <property type="molecule type" value="Genomic_DNA"/>
</dbReference>
<dbReference type="STRING" id="319652.IV80_GL000053"/>
<proteinExistence type="predicted"/>
<sequence>MLFLFIMAIFALVLSILRLTMVIQNGERLTSPILFIIVCLALIIYSGLNLPFWNHSDRQAQTSSATQTTPKSSKDFAKSFNNANNNAFPDATTKQKKAAQSVKENSILDSLKKNYTGTGSVSFGKSQKTYYVHPTNSKFVSSLKSLIKTPANAKQANFDQVVTNFKKLSLSLKKNLGSGYSVSLMSPNDASKPILTAKDGQITYNYFAQ</sequence>
<protein>
    <recommendedName>
        <fullName evidence="4">DUF308 domain-containing protein</fullName>
    </recommendedName>
</protein>
<name>A0A0R2IQY0_9LACO</name>
<reference evidence="2 3" key="1">
    <citation type="journal article" date="2015" name="Genome Announc.">
        <title>Expanding the biotechnology potential of lactobacilli through comparative genomics of 213 strains and associated genera.</title>
        <authorList>
            <person name="Sun Z."/>
            <person name="Harris H.M."/>
            <person name="McCann A."/>
            <person name="Guo C."/>
            <person name="Argimon S."/>
            <person name="Zhang W."/>
            <person name="Yang X."/>
            <person name="Jeffery I.B."/>
            <person name="Cooney J.C."/>
            <person name="Kagawa T.F."/>
            <person name="Liu W."/>
            <person name="Song Y."/>
            <person name="Salvetti E."/>
            <person name="Wrobel A."/>
            <person name="Rasinkangas P."/>
            <person name="Parkhill J."/>
            <person name="Rea M.C."/>
            <person name="O'Sullivan O."/>
            <person name="Ritari J."/>
            <person name="Douillard F.P."/>
            <person name="Paul Ross R."/>
            <person name="Yang R."/>
            <person name="Briner A.E."/>
            <person name="Felis G.E."/>
            <person name="de Vos W.M."/>
            <person name="Barrangou R."/>
            <person name="Klaenhammer T.R."/>
            <person name="Caufield P.W."/>
            <person name="Cui Y."/>
            <person name="Zhang H."/>
            <person name="O'Toole P.W."/>
        </authorList>
    </citation>
    <scope>NUCLEOTIDE SEQUENCE [LARGE SCALE GENOMIC DNA]</scope>
    <source>
        <strain evidence="2 3">DSM 17757</strain>
    </source>
</reference>
<evidence type="ECO:0000313" key="3">
    <source>
        <dbReference type="Proteomes" id="UP000051568"/>
    </source>
</evidence>
<feature type="transmembrane region" description="Helical" evidence="1">
    <location>
        <begin position="32"/>
        <end position="53"/>
    </location>
</feature>
<accession>A0A0R2IQY0</accession>
<keyword evidence="3" id="KW-1185">Reference proteome</keyword>
<dbReference type="RefSeq" id="WP_057747819.1">
    <property type="nucleotide sequence ID" value="NZ_BJVH01000001.1"/>
</dbReference>
<organism evidence="2 3">
    <name type="scientific">Pediococcus cellicola</name>
    <dbReference type="NCBI Taxonomy" id="319652"/>
    <lineage>
        <taxon>Bacteria</taxon>
        <taxon>Bacillati</taxon>
        <taxon>Bacillota</taxon>
        <taxon>Bacilli</taxon>
        <taxon>Lactobacillales</taxon>
        <taxon>Lactobacillaceae</taxon>
        <taxon>Pediococcus</taxon>
    </lineage>
</organism>
<keyword evidence="1" id="KW-0812">Transmembrane</keyword>
<dbReference type="Proteomes" id="UP000051568">
    <property type="component" value="Unassembled WGS sequence"/>
</dbReference>
<dbReference type="AlphaFoldDB" id="A0A0R2IQY0"/>
<evidence type="ECO:0008006" key="4">
    <source>
        <dbReference type="Google" id="ProtNLM"/>
    </source>
</evidence>